<proteinExistence type="predicted"/>
<evidence type="ECO:0000313" key="1">
    <source>
        <dbReference type="EMBL" id="WUO51348.1"/>
    </source>
</evidence>
<name>A0ABZ1RXH8_9ACTN</name>
<dbReference type="EMBL" id="CP108058">
    <property type="protein sequence ID" value="WUO51348.1"/>
    <property type="molecule type" value="Genomic_DNA"/>
</dbReference>
<evidence type="ECO:0000313" key="2">
    <source>
        <dbReference type="Proteomes" id="UP001432075"/>
    </source>
</evidence>
<dbReference type="Proteomes" id="UP001432075">
    <property type="component" value="Plasmid unnamed1"/>
</dbReference>
<sequence>MTELLAAFEIDSEVTTLAKSALISGAYFNVGLEPIPAETLRGICRGRVRAAQRRGKSTVGAEECLAKLAEKGERGLLVAYVDDRERAGYYFKIYLDPHPLKVVGCFGVDTSL</sequence>
<geneLocation type="plasmid" evidence="1 2">
    <name>unnamed1</name>
</geneLocation>
<protein>
    <submittedName>
        <fullName evidence="1">Uncharacterized protein</fullName>
    </submittedName>
</protein>
<accession>A0ABZ1RXH8</accession>
<organism evidence="1 2">
    <name type="scientific">Streptomyces goshikiensis</name>
    <dbReference type="NCBI Taxonomy" id="1942"/>
    <lineage>
        <taxon>Bacteria</taxon>
        <taxon>Bacillati</taxon>
        <taxon>Actinomycetota</taxon>
        <taxon>Actinomycetes</taxon>
        <taxon>Kitasatosporales</taxon>
        <taxon>Streptomycetaceae</taxon>
        <taxon>Streptomyces</taxon>
    </lineage>
</organism>
<dbReference type="RefSeq" id="WP_328777697.1">
    <property type="nucleotide sequence ID" value="NZ_CP108058.1"/>
</dbReference>
<reference evidence="1" key="1">
    <citation type="submission" date="2022-10" db="EMBL/GenBank/DDBJ databases">
        <title>The complete genomes of actinobacterial strains from the NBC collection.</title>
        <authorList>
            <person name="Joergensen T.S."/>
            <person name="Alvarez Arevalo M."/>
            <person name="Sterndorff E.B."/>
            <person name="Faurdal D."/>
            <person name="Vuksanovic O."/>
            <person name="Mourched A.-S."/>
            <person name="Charusanti P."/>
            <person name="Shaw S."/>
            <person name="Blin K."/>
            <person name="Weber T."/>
        </authorList>
    </citation>
    <scope>NUCLEOTIDE SEQUENCE</scope>
    <source>
        <strain evidence="1">NBC_00283</strain>
        <plasmid evidence="1">unnamed1</plasmid>
    </source>
</reference>
<keyword evidence="2" id="KW-1185">Reference proteome</keyword>
<gene>
    <name evidence="1" type="ORF">OHU17_36410</name>
</gene>
<keyword evidence="1" id="KW-0614">Plasmid</keyword>